<organism evidence="9 10">
    <name type="scientific">Ascaris lumbricoides</name>
    <name type="common">Giant roundworm</name>
    <dbReference type="NCBI Taxonomy" id="6252"/>
    <lineage>
        <taxon>Eukaryota</taxon>
        <taxon>Metazoa</taxon>
        <taxon>Ecdysozoa</taxon>
        <taxon>Nematoda</taxon>
        <taxon>Chromadorea</taxon>
        <taxon>Rhabditida</taxon>
        <taxon>Spirurina</taxon>
        <taxon>Ascaridomorpha</taxon>
        <taxon>Ascaridoidea</taxon>
        <taxon>Ascarididae</taxon>
        <taxon>Ascaris</taxon>
    </lineage>
</organism>
<dbReference type="GO" id="GO:0046872">
    <property type="term" value="F:metal ion binding"/>
    <property type="evidence" value="ECO:0007669"/>
    <property type="project" value="InterPro"/>
</dbReference>
<dbReference type="FunFam" id="3.40.50.20:FF:000010">
    <property type="entry name" value="Propionyl-CoA carboxylase subunit alpha"/>
    <property type="match status" value="1"/>
</dbReference>
<feature type="domain" description="Biotin carboxylation" evidence="8">
    <location>
        <begin position="29"/>
        <end position="478"/>
    </location>
</feature>
<sequence>MHLLYVGRYIRMWRSMRYAYSTSLSSTRKIDRVLVANRGEIAVRIMRSAQRLGIETVAIFSDADRHSMHTKRADVAYHIGPSPSLQSYLNMEKIIETALRSGAQAIHPGYGFLSENATFAEKCASAGIIFIGPPPKAIRDMGAKSVSKQLMADAGVPVVMGYHGREQTDDRLRHEAANIGYPVMLKAVYGGGGKGMRIAWNANEFNEKLASARSEALKAFGNDEMIVEKFVERPRHVEVQVEYLAITTAAMYICGNETAASRDDIKRLLKKFIFKASAPGLDTKARLRLGESAVRAARAVGYVGAGTVEFIMDPRGEFFFMEMNTRLQVEHPVSEAITGTDLVEWQFKVAEGERLPLKQDEIKLNGHALEARVYAEDTKAGFIPIAGHLKHVSFPNFARVDTGVEEGDEVSVHYDPMIAKVIVWGEDREKAIAKMSRALQQTHIAGLSTNVPFVRTILAHPEFVKGNVYTEFIADHESDLFGGEKSSIPDICESVVARMLLQQNPPSPSNPFLFNDYFRLNHAAKENVEVGGKTYFVEIEGNDICVDVNGKRVKVFVDEVERKQTCIWFTMTIDGQRWRRKAITVGDKIVVFGEEHREYALPTASWVEELAEVGAVTDACAPMPGVVEKVLVKAGDQVKHGQALVVIVAMKMEYIGTMRWDYTLSAVCRWNECTKKCTSCEIRSFLTIMMFVDEGGDRILQWHLRYRHCEISYIYDGR</sequence>
<evidence type="ECO:0000259" key="8">
    <source>
        <dbReference type="PROSITE" id="PS50979"/>
    </source>
</evidence>
<keyword evidence="3 6" id="KW-0547">Nucleotide-binding</keyword>
<evidence type="ECO:0000256" key="1">
    <source>
        <dbReference type="ARBA" id="ARBA00001953"/>
    </source>
</evidence>
<dbReference type="Gene3D" id="3.30.470.20">
    <property type="entry name" value="ATP-grasp fold, B domain"/>
    <property type="match status" value="1"/>
</dbReference>
<evidence type="ECO:0000256" key="3">
    <source>
        <dbReference type="ARBA" id="ARBA00022741"/>
    </source>
</evidence>
<dbReference type="Pfam" id="PF00289">
    <property type="entry name" value="Biotin_carb_N"/>
    <property type="match status" value="1"/>
</dbReference>
<evidence type="ECO:0000256" key="2">
    <source>
        <dbReference type="ARBA" id="ARBA00022598"/>
    </source>
</evidence>
<keyword evidence="4 6" id="KW-0067">ATP-binding</keyword>
<evidence type="ECO:0000313" key="10">
    <source>
        <dbReference type="WBParaSite" id="ALUE_0000902801-mRNA-1"/>
    </source>
</evidence>
<keyword evidence="9" id="KW-1185">Reference proteome</keyword>
<dbReference type="WBParaSite" id="ALUE_0000902801-mRNA-1">
    <property type="protein sequence ID" value="ALUE_0000902801-mRNA-1"/>
    <property type="gene ID" value="ALUE_0000902801"/>
</dbReference>
<dbReference type="SUPFAM" id="SSF52440">
    <property type="entry name" value="PreATP-grasp domain"/>
    <property type="match status" value="1"/>
</dbReference>
<dbReference type="GO" id="GO:0004485">
    <property type="term" value="F:methylcrotonoyl-CoA carboxylase activity"/>
    <property type="evidence" value="ECO:0007669"/>
    <property type="project" value="TreeGrafter"/>
</dbReference>
<keyword evidence="2" id="KW-0436">Ligase</keyword>
<dbReference type="InterPro" id="IPR011054">
    <property type="entry name" value="Rudment_hybrid_motif"/>
</dbReference>
<name>A0A0M3HZC2_ASCLU</name>
<dbReference type="SUPFAM" id="SSF56059">
    <property type="entry name" value="Glutathione synthetase ATP-binding domain-like"/>
    <property type="match status" value="1"/>
</dbReference>
<evidence type="ECO:0000259" key="7">
    <source>
        <dbReference type="PROSITE" id="PS50975"/>
    </source>
</evidence>
<feature type="domain" description="ATP-grasp" evidence="7">
    <location>
        <begin position="148"/>
        <end position="351"/>
    </location>
</feature>
<dbReference type="GO" id="GO:0005524">
    <property type="term" value="F:ATP binding"/>
    <property type="evidence" value="ECO:0007669"/>
    <property type="project" value="UniProtKB-UniRule"/>
</dbReference>
<protein>
    <submittedName>
        <fullName evidence="10">Methylcrotonoyl-CoA carboxylase subunit alpha, mitochondrial</fullName>
    </submittedName>
</protein>
<dbReference type="Pfam" id="PF02786">
    <property type="entry name" value="CPSase_L_D2"/>
    <property type="match status" value="1"/>
</dbReference>
<dbReference type="InterPro" id="IPR005481">
    <property type="entry name" value="BC-like_N"/>
</dbReference>
<evidence type="ECO:0000313" key="9">
    <source>
        <dbReference type="Proteomes" id="UP000036681"/>
    </source>
</evidence>
<dbReference type="InterPro" id="IPR011053">
    <property type="entry name" value="Single_hybrid_motif"/>
</dbReference>
<dbReference type="InterPro" id="IPR013815">
    <property type="entry name" value="ATP_grasp_subdomain_1"/>
</dbReference>
<dbReference type="InterPro" id="IPR005482">
    <property type="entry name" value="Biotin_COase_C"/>
</dbReference>
<dbReference type="FunFam" id="3.30.1490.20:FF:000003">
    <property type="entry name" value="acetyl-CoA carboxylase isoform X1"/>
    <property type="match status" value="1"/>
</dbReference>
<evidence type="ECO:0000256" key="4">
    <source>
        <dbReference type="ARBA" id="ARBA00022840"/>
    </source>
</evidence>
<dbReference type="InterPro" id="IPR011764">
    <property type="entry name" value="Biotin_carboxylation_dom"/>
</dbReference>
<dbReference type="Pfam" id="PF00364">
    <property type="entry name" value="Biotin_lipoyl"/>
    <property type="match status" value="1"/>
</dbReference>
<dbReference type="PROSITE" id="PS00867">
    <property type="entry name" value="CPSASE_2"/>
    <property type="match status" value="1"/>
</dbReference>
<dbReference type="InterPro" id="IPR050856">
    <property type="entry name" value="Biotin_carboxylase_complex"/>
</dbReference>
<dbReference type="Gene3D" id="2.40.50.100">
    <property type="match status" value="1"/>
</dbReference>
<dbReference type="PROSITE" id="PS50975">
    <property type="entry name" value="ATP_GRASP"/>
    <property type="match status" value="1"/>
</dbReference>
<reference evidence="10" key="1">
    <citation type="submission" date="2016-05" db="UniProtKB">
        <authorList>
            <consortium name="WormBaseParasite"/>
        </authorList>
    </citation>
    <scope>IDENTIFICATION</scope>
</reference>
<dbReference type="InterPro" id="IPR016185">
    <property type="entry name" value="PreATP-grasp_dom_sf"/>
</dbReference>
<dbReference type="PANTHER" id="PTHR18866">
    <property type="entry name" value="CARBOXYLASE:PYRUVATE/ACETYL-COA/PROPIONYL-COA CARBOXYLASE"/>
    <property type="match status" value="1"/>
</dbReference>
<dbReference type="Gene3D" id="3.30.1490.20">
    <property type="entry name" value="ATP-grasp fold, A domain"/>
    <property type="match status" value="1"/>
</dbReference>
<dbReference type="InterPro" id="IPR000089">
    <property type="entry name" value="Biotin_lipoyl"/>
</dbReference>
<dbReference type="PANTHER" id="PTHR18866:SF33">
    <property type="entry name" value="METHYLCROTONOYL-COA CARBOXYLASE SUBUNIT ALPHA, MITOCHONDRIAL-RELATED"/>
    <property type="match status" value="1"/>
</dbReference>
<dbReference type="AlphaFoldDB" id="A0A0M3HZC2"/>
<dbReference type="Gene3D" id="3.40.50.20">
    <property type="match status" value="1"/>
</dbReference>
<dbReference type="SMART" id="SM00878">
    <property type="entry name" value="Biotin_carb_C"/>
    <property type="match status" value="1"/>
</dbReference>
<dbReference type="SUPFAM" id="SSF51230">
    <property type="entry name" value="Single hybrid motif"/>
    <property type="match status" value="1"/>
</dbReference>
<keyword evidence="5" id="KW-0092">Biotin</keyword>
<dbReference type="GO" id="GO:0005739">
    <property type="term" value="C:mitochondrion"/>
    <property type="evidence" value="ECO:0007669"/>
    <property type="project" value="TreeGrafter"/>
</dbReference>
<proteinExistence type="predicted"/>
<dbReference type="PROSITE" id="PS50979">
    <property type="entry name" value="BC"/>
    <property type="match status" value="1"/>
</dbReference>
<dbReference type="FunFam" id="3.30.470.20:FF:000028">
    <property type="entry name" value="Methylcrotonoyl-CoA carboxylase subunit alpha, mitochondrial"/>
    <property type="match status" value="1"/>
</dbReference>
<accession>A0A0M3HZC2</accession>
<dbReference type="Pfam" id="PF02785">
    <property type="entry name" value="Biotin_carb_C"/>
    <property type="match status" value="1"/>
</dbReference>
<evidence type="ECO:0000256" key="6">
    <source>
        <dbReference type="PROSITE-ProRule" id="PRU00409"/>
    </source>
</evidence>
<comment type="cofactor">
    <cofactor evidence="1">
        <name>biotin</name>
        <dbReference type="ChEBI" id="CHEBI:57586"/>
    </cofactor>
</comment>
<dbReference type="SUPFAM" id="SSF51246">
    <property type="entry name" value="Rudiment single hybrid motif"/>
    <property type="match status" value="1"/>
</dbReference>
<evidence type="ECO:0000256" key="5">
    <source>
        <dbReference type="ARBA" id="ARBA00023267"/>
    </source>
</evidence>
<dbReference type="InterPro" id="IPR005479">
    <property type="entry name" value="CPAse_ATP-bd"/>
</dbReference>
<dbReference type="InterPro" id="IPR011761">
    <property type="entry name" value="ATP-grasp"/>
</dbReference>
<dbReference type="CDD" id="cd06850">
    <property type="entry name" value="biotinyl_domain"/>
    <property type="match status" value="1"/>
</dbReference>
<dbReference type="Proteomes" id="UP000036681">
    <property type="component" value="Unplaced"/>
</dbReference>